<dbReference type="Gene3D" id="1.25.40.10">
    <property type="entry name" value="Tetratricopeptide repeat domain"/>
    <property type="match status" value="1"/>
</dbReference>
<dbReference type="Pfam" id="PF13181">
    <property type="entry name" value="TPR_8"/>
    <property type="match status" value="1"/>
</dbReference>
<feature type="compositionally biased region" description="Low complexity" evidence="2">
    <location>
        <begin position="30"/>
        <end position="39"/>
    </location>
</feature>
<dbReference type="InterPro" id="IPR052769">
    <property type="entry name" value="TPR_domain_protein"/>
</dbReference>
<evidence type="ECO:0000256" key="2">
    <source>
        <dbReference type="SAM" id="MobiDB-lite"/>
    </source>
</evidence>
<evidence type="ECO:0000313" key="3">
    <source>
        <dbReference type="EMBL" id="KAF7280413.1"/>
    </source>
</evidence>
<evidence type="ECO:0000256" key="1">
    <source>
        <dbReference type="PROSITE-ProRule" id="PRU00339"/>
    </source>
</evidence>
<dbReference type="PROSITE" id="PS50005">
    <property type="entry name" value="TPR"/>
    <property type="match status" value="1"/>
</dbReference>
<dbReference type="InterPro" id="IPR019734">
    <property type="entry name" value="TPR_rpt"/>
</dbReference>
<evidence type="ECO:0008006" key="5">
    <source>
        <dbReference type="Google" id="ProtNLM"/>
    </source>
</evidence>
<dbReference type="OrthoDB" id="1872379at2759"/>
<accession>A0A834IL12</accession>
<comment type="caution">
    <text evidence="3">The sequence shown here is derived from an EMBL/GenBank/DDBJ whole genome shotgun (WGS) entry which is preliminary data.</text>
</comment>
<evidence type="ECO:0000313" key="4">
    <source>
        <dbReference type="Proteomes" id="UP000625711"/>
    </source>
</evidence>
<dbReference type="InterPro" id="IPR011990">
    <property type="entry name" value="TPR-like_helical_dom_sf"/>
</dbReference>
<name>A0A834IL12_RHYFE</name>
<gene>
    <name evidence="3" type="ORF">GWI33_006079</name>
</gene>
<feature type="region of interest" description="Disordered" evidence="2">
    <location>
        <begin position="30"/>
        <end position="67"/>
    </location>
</feature>
<feature type="repeat" description="TPR" evidence="1">
    <location>
        <begin position="175"/>
        <end position="208"/>
    </location>
</feature>
<dbReference type="PANTHER" id="PTHR46014">
    <property type="entry name" value="TETRATRICOPEPTIDE REPEAT PROTEIN 1"/>
    <property type="match status" value="1"/>
</dbReference>
<organism evidence="3 4">
    <name type="scientific">Rhynchophorus ferrugineus</name>
    <name type="common">Red palm weevil</name>
    <name type="synonym">Curculio ferrugineus</name>
    <dbReference type="NCBI Taxonomy" id="354439"/>
    <lineage>
        <taxon>Eukaryota</taxon>
        <taxon>Metazoa</taxon>
        <taxon>Ecdysozoa</taxon>
        <taxon>Arthropoda</taxon>
        <taxon>Hexapoda</taxon>
        <taxon>Insecta</taxon>
        <taxon>Pterygota</taxon>
        <taxon>Neoptera</taxon>
        <taxon>Endopterygota</taxon>
        <taxon>Coleoptera</taxon>
        <taxon>Polyphaga</taxon>
        <taxon>Cucujiformia</taxon>
        <taxon>Curculionidae</taxon>
        <taxon>Dryophthorinae</taxon>
        <taxon>Rhynchophorus</taxon>
    </lineage>
</organism>
<dbReference type="PANTHER" id="PTHR46014:SF1">
    <property type="entry name" value="TETRATRICOPEPTIDE REPEAT PROTEIN 1"/>
    <property type="match status" value="1"/>
</dbReference>
<dbReference type="SUPFAM" id="SSF48452">
    <property type="entry name" value="TPR-like"/>
    <property type="match status" value="1"/>
</dbReference>
<dbReference type="SMART" id="SM00028">
    <property type="entry name" value="TPR"/>
    <property type="match status" value="3"/>
</dbReference>
<dbReference type="EMBL" id="JAACXV010000301">
    <property type="protein sequence ID" value="KAF7280413.1"/>
    <property type="molecule type" value="Genomic_DNA"/>
</dbReference>
<feature type="compositionally biased region" description="Polar residues" evidence="2">
    <location>
        <begin position="40"/>
        <end position="55"/>
    </location>
</feature>
<dbReference type="AlphaFoldDB" id="A0A834IL12"/>
<sequence length="275" mass="31100">MSNVENLRDIPSNEDIVNDILNSATDNLSVNDNNDSVINTGSTAENVSINDNGNASPPADFDQCDPEKEESIVPDDFIDEEKLKDLEVELTEDEKSERHQKALEYKQKGNEDFKNQKYLEAVQLYTEGLRICPLTFGNDRAILYANRAASKVKLDRKSSAIDDCSKAIELNNKYIRAYLRRAVLYEETEKLDESLEDYKKVFQLDPGNKDATAAQIRLPPLINERNEKLKTEMLGKLKDLGNVILRPFGLSTDNFQLTQDPNSGGYSVNFTQNPR</sequence>
<dbReference type="Proteomes" id="UP000625711">
    <property type="component" value="Unassembled WGS sequence"/>
</dbReference>
<keyword evidence="4" id="KW-1185">Reference proteome</keyword>
<proteinExistence type="predicted"/>
<reference evidence="3" key="1">
    <citation type="submission" date="2020-08" db="EMBL/GenBank/DDBJ databases">
        <title>Genome sequencing and assembly of the red palm weevil Rhynchophorus ferrugineus.</title>
        <authorList>
            <person name="Dias G.B."/>
            <person name="Bergman C.M."/>
            <person name="Manee M."/>
        </authorList>
    </citation>
    <scope>NUCLEOTIDE SEQUENCE</scope>
    <source>
        <strain evidence="3">AA-2017</strain>
        <tissue evidence="3">Whole larva</tissue>
    </source>
</reference>
<protein>
    <recommendedName>
        <fullName evidence="5">Tetratricopeptide repeat protein 1</fullName>
    </recommendedName>
</protein>
<keyword evidence="1" id="KW-0802">TPR repeat</keyword>